<name>A0A6V8N3L5_9BACT</name>
<evidence type="ECO:0000313" key="1">
    <source>
        <dbReference type="EMBL" id="GFO66950.1"/>
    </source>
</evidence>
<dbReference type="AlphaFoldDB" id="A0A6V8N3L5"/>
<accession>A0A6V8N3L5</accession>
<dbReference type="RefSeq" id="WP_183359474.1">
    <property type="nucleotide sequence ID" value="NZ_BLXZ01000001.1"/>
</dbReference>
<evidence type="ECO:0000313" key="2">
    <source>
        <dbReference type="Proteomes" id="UP000587586"/>
    </source>
</evidence>
<dbReference type="Proteomes" id="UP000587586">
    <property type="component" value="Unassembled WGS sequence"/>
</dbReference>
<dbReference type="EMBL" id="BLXZ01000001">
    <property type="protein sequence ID" value="GFO66950.1"/>
    <property type="molecule type" value="Genomic_DNA"/>
</dbReference>
<keyword evidence="2" id="KW-1185">Reference proteome</keyword>
<protein>
    <submittedName>
        <fullName evidence="1">Uncharacterized protein</fullName>
    </submittedName>
</protein>
<gene>
    <name evidence="1" type="ORF">GMLC_05290</name>
</gene>
<organism evidence="1 2">
    <name type="scientific">Geomonas limicola</name>
    <dbReference type="NCBI Taxonomy" id="2740186"/>
    <lineage>
        <taxon>Bacteria</taxon>
        <taxon>Pseudomonadati</taxon>
        <taxon>Thermodesulfobacteriota</taxon>
        <taxon>Desulfuromonadia</taxon>
        <taxon>Geobacterales</taxon>
        <taxon>Geobacteraceae</taxon>
        <taxon>Geomonas</taxon>
    </lineage>
</organism>
<reference evidence="2" key="1">
    <citation type="submission" date="2020-06" db="EMBL/GenBank/DDBJ databases">
        <title>Draft genomic sequecing of Geomonas sp. Red745.</title>
        <authorList>
            <person name="Itoh H."/>
            <person name="Xu Z.X."/>
            <person name="Ushijima N."/>
            <person name="Masuda Y."/>
            <person name="Shiratori Y."/>
            <person name="Senoo K."/>
        </authorList>
    </citation>
    <scope>NUCLEOTIDE SEQUENCE [LARGE SCALE GENOMIC DNA]</scope>
    <source>
        <strain evidence="2">Red745</strain>
    </source>
</reference>
<sequence length="116" mass="12196">MHPSRNFTSRNFLLPLIVALTVFFVAQGVNLPAWNGASDLTSGLSLVAKHADSAAVCKTSHKSAHFKLGKSSTSFLILAAAPCADSRFLLVSGVDLRNDSFRSSSLASLPARAPPA</sequence>
<comment type="caution">
    <text evidence="1">The sequence shown here is derived from an EMBL/GenBank/DDBJ whole genome shotgun (WGS) entry which is preliminary data.</text>
</comment>
<proteinExistence type="predicted"/>